<dbReference type="Proteomes" id="UP000031501">
    <property type="component" value="Chromosome"/>
</dbReference>
<reference evidence="1 2" key="1">
    <citation type="submission" date="2017-07" db="EMBL/GenBank/DDBJ databases">
        <title>Genome sequence of Streptomyces pluripotens MUSC 137T.</title>
        <authorList>
            <person name="Ser H.-L."/>
            <person name="Lee L.-H."/>
        </authorList>
    </citation>
    <scope>NUCLEOTIDE SEQUENCE [LARGE SCALE GENOMIC DNA]</scope>
    <source>
        <strain evidence="1 2">MUSC 137</strain>
    </source>
</reference>
<evidence type="ECO:0000313" key="1">
    <source>
        <dbReference type="EMBL" id="ASN26569.1"/>
    </source>
</evidence>
<evidence type="ECO:0000313" key="2">
    <source>
        <dbReference type="Proteomes" id="UP000031501"/>
    </source>
</evidence>
<dbReference type="EMBL" id="CP022433">
    <property type="protein sequence ID" value="ASN26569.1"/>
    <property type="molecule type" value="Genomic_DNA"/>
</dbReference>
<proteinExistence type="predicted"/>
<keyword evidence="2" id="KW-1185">Reference proteome</keyword>
<organism evidence="1 2">
    <name type="scientific">Streptomyces pluripotens</name>
    <dbReference type="NCBI Taxonomy" id="1355015"/>
    <lineage>
        <taxon>Bacteria</taxon>
        <taxon>Bacillati</taxon>
        <taxon>Actinomycetota</taxon>
        <taxon>Actinomycetes</taxon>
        <taxon>Kitasatosporales</taxon>
        <taxon>Streptomycetaceae</taxon>
        <taxon>Streptomyces</taxon>
    </lineage>
</organism>
<name>A0A221P2T3_9ACTN</name>
<protein>
    <submittedName>
        <fullName evidence="1">Uncharacterized protein</fullName>
    </submittedName>
</protein>
<sequence length="143" mass="15277">MPASNTSTAARKYMRIIWSSEKIAAKISKIKGMAGPPKMLDDSPIAAAAMPSFAAASPPRDSLMIQLVYESPISVAIATVGMNMVLTSTSLTMPCRTLRICSPVPRSSYAILAPAITKHIAVRADDSHNTWFSNHKATSVAPF</sequence>
<gene>
    <name evidence="1" type="ORF">LK07_24005</name>
</gene>
<dbReference type="KEGG" id="splu:LK06_022840"/>
<accession>A0A221P2T3</accession>
<dbReference type="AlphaFoldDB" id="A0A221P2T3"/>